<dbReference type="AlphaFoldDB" id="A0A0G1WRY2"/>
<gene>
    <name evidence="1" type="ORF">UY61_C0009G0025</name>
</gene>
<evidence type="ECO:0000313" key="2">
    <source>
        <dbReference type="Proteomes" id="UP000034201"/>
    </source>
</evidence>
<evidence type="ECO:0000313" key="1">
    <source>
        <dbReference type="EMBL" id="KKW21330.1"/>
    </source>
</evidence>
<protein>
    <submittedName>
        <fullName evidence="1">Uncharacterized protein</fullName>
    </submittedName>
</protein>
<sequence>MTFARGDLVTLDPDKVRERAAARPACLENARKLALADAGVTFRITEIKGGAGSVPLFLVRVVDGDLTVEQEEVLERVGPIAQVGELLCRQAVVTAH</sequence>
<name>A0A0G1WRY2_9BACT</name>
<reference evidence="1 2" key="1">
    <citation type="journal article" date="2015" name="Nature">
        <title>rRNA introns, odd ribosomes, and small enigmatic genomes across a large radiation of phyla.</title>
        <authorList>
            <person name="Brown C.T."/>
            <person name="Hug L.A."/>
            <person name="Thomas B.C."/>
            <person name="Sharon I."/>
            <person name="Castelle C.J."/>
            <person name="Singh A."/>
            <person name="Wilkins M.J."/>
            <person name="Williams K.H."/>
            <person name="Banfield J.F."/>
        </authorList>
    </citation>
    <scope>NUCLEOTIDE SEQUENCE [LARGE SCALE GENOMIC DNA]</scope>
</reference>
<comment type="caution">
    <text evidence="1">The sequence shown here is derived from an EMBL/GenBank/DDBJ whole genome shotgun (WGS) entry which is preliminary data.</text>
</comment>
<dbReference type="PATRIC" id="fig|1618608.3.peg.162"/>
<accession>A0A0G1WRY2</accession>
<proteinExistence type="predicted"/>
<dbReference type="Proteomes" id="UP000034201">
    <property type="component" value="Unassembled WGS sequence"/>
</dbReference>
<dbReference type="EMBL" id="LCQQ01000009">
    <property type="protein sequence ID" value="KKW21330.1"/>
    <property type="molecule type" value="Genomic_DNA"/>
</dbReference>
<organism evidence="1 2">
    <name type="scientific">Candidatus Adlerbacteria bacterium GW2011_GWC1_50_9</name>
    <dbReference type="NCBI Taxonomy" id="1618608"/>
    <lineage>
        <taxon>Bacteria</taxon>
        <taxon>Candidatus Adleribacteriota</taxon>
    </lineage>
</organism>